<name>A0A2A7D317_BACAN</name>
<dbReference type="EMBL" id="NVLX01000027">
    <property type="protein sequence ID" value="PDZ14423.1"/>
    <property type="molecule type" value="Genomic_DNA"/>
</dbReference>
<dbReference type="Pfam" id="PF09680">
    <property type="entry name" value="YjcZ_2"/>
    <property type="match status" value="1"/>
</dbReference>
<evidence type="ECO:0000313" key="7">
    <source>
        <dbReference type="EMBL" id="PDZ14423.1"/>
    </source>
</evidence>
<protein>
    <submittedName>
        <fullName evidence="7">Sporulation protein YjcZ</fullName>
    </submittedName>
</protein>
<evidence type="ECO:0000256" key="5">
    <source>
        <dbReference type="ARBA" id="ARBA00023136"/>
    </source>
</evidence>
<dbReference type="InterPro" id="IPR010070">
    <property type="entry name" value="YjcZ-like"/>
</dbReference>
<keyword evidence="3 6" id="KW-0812">Transmembrane</keyword>
<dbReference type="NCBIfam" id="TIGR01732">
    <property type="entry name" value="tiny_TM_bacill"/>
    <property type="match status" value="1"/>
</dbReference>
<organism evidence="7 8">
    <name type="scientific">Bacillus anthracis</name>
    <name type="common">anthrax bacterium</name>
    <dbReference type="NCBI Taxonomy" id="1392"/>
    <lineage>
        <taxon>Bacteria</taxon>
        <taxon>Bacillati</taxon>
        <taxon>Bacillota</taxon>
        <taxon>Bacilli</taxon>
        <taxon>Bacillales</taxon>
        <taxon>Bacillaceae</taxon>
        <taxon>Bacillus</taxon>
        <taxon>Bacillus cereus group</taxon>
    </lineage>
</organism>
<dbReference type="AlphaFoldDB" id="A0A2A7D317"/>
<keyword evidence="5 6" id="KW-0472">Membrane</keyword>
<comment type="caution">
    <text evidence="7">The sequence shown here is derived from an EMBL/GenBank/DDBJ whole genome shotgun (WGS) entry which is preliminary data.</text>
</comment>
<evidence type="ECO:0000256" key="2">
    <source>
        <dbReference type="ARBA" id="ARBA00010221"/>
    </source>
</evidence>
<dbReference type="RefSeq" id="WP_087958976.1">
    <property type="nucleotide sequence ID" value="NZ_NVLX01000027.1"/>
</dbReference>
<gene>
    <name evidence="7" type="ORF">CON16_24180</name>
</gene>
<dbReference type="GO" id="GO:0016020">
    <property type="term" value="C:membrane"/>
    <property type="evidence" value="ECO:0007669"/>
    <property type="project" value="UniProtKB-SubCell"/>
</dbReference>
<comment type="subcellular location">
    <subcellularLocation>
        <location evidence="1">Membrane</location>
        <topology evidence="1">Single-pass membrane protein</topology>
    </subcellularLocation>
</comment>
<keyword evidence="4 6" id="KW-1133">Transmembrane helix</keyword>
<evidence type="ECO:0000256" key="4">
    <source>
        <dbReference type="ARBA" id="ARBA00022989"/>
    </source>
</evidence>
<accession>A0A2A7D317</accession>
<proteinExistence type="inferred from homology"/>
<evidence type="ECO:0000256" key="3">
    <source>
        <dbReference type="ARBA" id="ARBA00022692"/>
    </source>
</evidence>
<evidence type="ECO:0000313" key="8">
    <source>
        <dbReference type="Proteomes" id="UP000220192"/>
    </source>
</evidence>
<reference evidence="7 8" key="1">
    <citation type="submission" date="2017-09" db="EMBL/GenBank/DDBJ databases">
        <title>Large-scale bioinformatics analysis of Bacillus genomes uncovers conserved roles of natural products in bacterial physiology.</title>
        <authorList>
            <consortium name="Agbiome Team Llc"/>
            <person name="Bleich R.M."/>
            <person name="Grubbs K.J."/>
            <person name="Santa Maria K.C."/>
            <person name="Allen S.E."/>
            <person name="Farag S."/>
            <person name="Shank E.A."/>
            <person name="Bowers A."/>
        </authorList>
    </citation>
    <scope>NUCLEOTIDE SEQUENCE [LARGE SCALE GENOMIC DNA]</scope>
    <source>
        <strain evidence="7 8">AFS095574</strain>
    </source>
</reference>
<feature type="transmembrane region" description="Helical" evidence="6">
    <location>
        <begin position="12"/>
        <end position="31"/>
    </location>
</feature>
<dbReference type="Proteomes" id="UP000220192">
    <property type="component" value="Unassembled WGS sequence"/>
</dbReference>
<sequence length="32" mass="3334">MGFCGSCGFSEGFSLLDVLFILLIIVGAACFC</sequence>
<evidence type="ECO:0000256" key="6">
    <source>
        <dbReference type="SAM" id="Phobius"/>
    </source>
</evidence>
<evidence type="ECO:0000256" key="1">
    <source>
        <dbReference type="ARBA" id="ARBA00004167"/>
    </source>
</evidence>
<comment type="similarity">
    <text evidence="2">Belongs to the SscA family.</text>
</comment>